<name>A0A0N4VAM5_ENTVE</name>
<gene>
    <name evidence="1" type="ORF">EVEC_LOCUS7041</name>
</gene>
<keyword evidence="2" id="KW-1185">Reference proteome</keyword>
<organism evidence="3">
    <name type="scientific">Enterobius vermicularis</name>
    <name type="common">Human pinworm</name>
    <dbReference type="NCBI Taxonomy" id="51028"/>
    <lineage>
        <taxon>Eukaryota</taxon>
        <taxon>Metazoa</taxon>
        <taxon>Ecdysozoa</taxon>
        <taxon>Nematoda</taxon>
        <taxon>Chromadorea</taxon>
        <taxon>Rhabditida</taxon>
        <taxon>Spirurina</taxon>
        <taxon>Oxyuridomorpha</taxon>
        <taxon>Oxyuroidea</taxon>
        <taxon>Oxyuridae</taxon>
        <taxon>Enterobius</taxon>
    </lineage>
</organism>
<sequence length="491" mass="56778">MSLTQDTRLEFYRSLQCDSTMPNLASLDDDGYLVVQSDLNPTRRSKLPCYYQSITGSLYPKISSYESSERIALEPHQFVKVKDDQFIVECFNKTTVARINSKEYTNNSLLYSKAFATFSDKFPKVKIISANSVTDKLRDFDYATPESPSLSILVFDSLARNQFLRHMRRSLEYMKKLGFIFFEGYTKVGDNSNVNLLPILAGKSTLPKVGGNGEELMPENKTIDFQNLETLWTIMKVLDSTKYILERRCITMFNDEIGHKARGLFHYGKPQYHGFKVPPTNYYFRPFHIHLTQQLRASICTPTGQFSTELFLNLWENFAKKFKDYCNFSFNFITLLSHDHASYIELADEKLRISLERLYASGAFNNTAFVIMGDHGNRISNIQRSYVGRIEERAPLLSIKLPESFSAKYAEKVKILKKNTKRLISNYDVHQTLKDIAKGKFRSERPFWQQKGRGKSMFEEVVETDRTCEDAGIPYNFCLCMEKQGNSRLSR</sequence>
<dbReference type="Gene3D" id="3.40.720.10">
    <property type="entry name" value="Alkaline Phosphatase, subunit A"/>
    <property type="match status" value="1"/>
</dbReference>
<reference evidence="3" key="1">
    <citation type="submission" date="2017-02" db="UniProtKB">
        <authorList>
            <consortium name="WormBaseParasite"/>
        </authorList>
    </citation>
    <scope>IDENTIFICATION</scope>
</reference>
<proteinExistence type="predicted"/>
<dbReference type="PANTHER" id="PTHR10974:SF6">
    <property type="entry name" value="PROTEIN CBG19234"/>
    <property type="match status" value="1"/>
</dbReference>
<dbReference type="WBParaSite" id="EVEC_0000753901-mRNA-1">
    <property type="protein sequence ID" value="EVEC_0000753901-mRNA-1"/>
    <property type="gene ID" value="EVEC_0000753901"/>
</dbReference>
<dbReference type="STRING" id="51028.A0A0N4VAM5"/>
<reference evidence="1 2" key="2">
    <citation type="submission" date="2018-10" db="EMBL/GenBank/DDBJ databases">
        <authorList>
            <consortium name="Pathogen Informatics"/>
        </authorList>
    </citation>
    <scope>NUCLEOTIDE SEQUENCE [LARGE SCALE GENOMIC DNA]</scope>
</reference>
<dbReference type="InterPro" id="IPR017850">
    <property type="entry name" value="Alkaline_phosphatase_core_sf"/>
</dbReference>
<dbReference type="AlphaFoldDB" id="A0A0N4VAM5"/>
<dbReference type="PANTHER" id="PTHR10974">
    <property type="entry name" value="FI08016P-RELATED"/>
    <property type="match status" value="1"/>
</dbReference>
<dbReference type="SUPFAM" id="SSF53649">
    <property type="entry name" value="Alkaline phosphatase-like"/>
    <property type="match status" value="1"/>
</dbReference>
<dbReference type="CDD" id="cd16021">
    <property type="entry name" value="ALP_like"/>
    <property type="match status" value="1"/>
</dbReference>
<evidence type="ECO:0000313" key="2">
    <source>
        <dbReference type="Proteomes" id="UP000274131"/>
    </source>
</evidence>
<dbReference type="OrthoDB" id="413313at2759"/>
<dbReference type="Proteomes" id="UP000274131">
    <property type="component" value="Unassembled WGS sequence"/>
</dbReference>
<dbReference type="GO" id="GO:0005615">
    <property type="term" value="C:extracellular space"/>
    <property type="evidence" value="ECO:0007669"/>
    <property type="project" value="TreeGrafter"/>
</dbReference>
<dbReference type="EMBL" id="UXUI01008753">
    <property type="protein sequence ID" value="VDD92290.1"/>
    <property type="molecule type" value="Genomic_DNA"/>
</dbReference>
<dbReference type="InterPro" id="IPR004245">
    <property type="entry name" value="DUF229"/>
</dbReference>
<accession>A0A0N4VAM5</accession>
<protein>
    <submittedName>
        <fullName evidence="3">Sulfatase domain-containing protein</fullName>
    </submittedName>
</protein>
<evidence type="ECO:0000313" key="1">
    <source>
        <dbReference type="EMBL" id="VDD92290.1"/>
    </source>
</evidence>
<evidence type="ECO:0000313" key="3">
    <source>
        <dbReference type="WBParaSite" id="EVEC_0000753901-mRNA-1"/>
    </source>
</evidence>
<dbReference type="Pfam" id="PF02995">
    <property type="entry name" value="DUF229"/>
    <property type="match status" value="1"/>
</dbReference>